<evidence type="ECO:0000313" key="3">
    <source>
        <dbReference type="EMBL" id="GCA62301.1"/>
    </source>
</evidence>
<dbReference type="EMBL" id="BDIP01000462">
    <property type="protein sequence ID" value="GCA62301.1"/>
    <property type="molecule type" value="Genomic_DNA"/>
</dbReference>
<accession>A0A391NJH8</accession>
<keyword evidence="4" id="KW-1185">Reference proteome</keyword>
<dbReference type="AlphaFoldDB" id="A0A391NJH8"/>
<comment type="caution">
    <text evidence="3">The sequence shown here is derived from an EMBL/GenBank/DDBJ whole genome shotgun (WGS) entry which is preliminary data.</text>
</comment>
<evidence type="ECO:0000256" key="1">
    <source>
        <dbReference type="SAM" id="Coils"/>
    </source>
</evidence>
<evidence type="ECO:0000256" key="2">
    <source>
        <dbReference type="SAM" id="MobiDB-lite"/>
    </source>
</evidence>
<organism evidence="3 4">
    <name type="scientific">Kipferlia bialata</name>
    <dbReference type="NCBI Taxonomy" id="797122"/>
    <lineage>
        <taxon>Eukaryota</taxon>
        <taxon>Metamonada</taxon>
        <taxon>Carpediemonas-like organisms</taxon>
        <taxon>Kipferlia</taxon>
    </lineage>
</organism>
<name>A0A391NJH8_9EUKA</name>
<sequence length="223" mass="23557">MRDMKDLKSEIWELVNKKRDIQKRANNLQGPDMAAAEAAEVVVGVLRGIVAANSPTEEAKVAKVAARDAVDSSFVSVGRKDDLTMMGSGSKGKKGKRGQRREAKRLQNPKAAAGLDCCLDLSFMQQCSVVGVSPPATIEAVPELLAQVEAMKAEAKAKAEAKFEAVSGKCTAELAEVQTKLDALEAKLSALQAADREEVAQIKARALAKAEAAAEVAPEVAAE</sequence>
<keyword evidence="1" id="KW-0175">Coiled coil</keyword>
<reference evidence="3 4" key="1">
    <citation type="journal article" date="2018" name="PLoS ONE">
        <title>The draft genome of Kipferlia bialata reveals reductive genome evolution in fornicate parasites.</title>
        <authorList>
            <person name="Tanifuji G."/>
            <person name="Takabayashi S."/>
            <person name="Kume K."/>
            <person name="Takagi M."/>
            <person name="Nakayama T."/>
            <person name="Kamikawa R."/>
            <person name="Inagaki Y."/>
            <person name="Hashimoto T."/>
        </authorList>
    </citation>
    <scope>NUCLEOTIDE SEQUENCE [LARGE SCALE GENOMIC DNA]</scope>
    <source>
        <strain evidence="3">NY0173</strain>
    </source>
</reference>
<gene>
    <name evidence="3" type="ORF">KIPB_002672</name>
</gene>
<feature type="coiled-coil region" evidence="1">
    <location>
        <begin position="167"/>
        <end position="194"/>
    </location>
</feature>
<dbReference type="Proteomes" id="UP000265618">
    <property type="component" value="Unassembled WGS sequence"/>
</dbReference>
<protein>
    <submittedName>
        <fullName evidence="3">Uncharacterized protein</fullName>
    </submittedName>
</protein>
<proteinExistence type="predicted"/>
<evidence type="ECO:0000313" key="4">
    <source>
        <dbReference type="Proteomes" id="UP000265618"/>
    </source>
</evidence>
<feature type="region of interest" description="Disordered" evidence="2">
    <location>
        <begin position="81"/>
        <end position="107"/>
    </location>
</feature>